<gene>
    <name evidence="2" type="ORF">FMOSSE_LOCUS16140</name>
</gene>
<accession>A0A9N9NL06</accession>
<sequence>LFLKADHVSEISETACPEKILPEVNTSQITPVKADDNDLTNLKEEDFCGNMSAEP</sequence>
<feature type="non-terminal residue" evidence="2">
    <location>
        <position position="55"/>
    </location>
</feature>
<name>A0A9N9NL06_FUNMO</name>
<protein>
    <submittedName>
        <fullName evidence="2">2119_t:CDS:1</fullName>
    </submittedName>
</protein>
<organism evidence="2 3">
    <name type="scientific">Funneliformis mosseae</name>
    <name type="common">Endomycorrhizal fungus</name>
    <name type="synonym">Glomus mosseae</name>
    <dbReference type="NCBI Taxonomy" id="27381"/>
    <lineage>
        <taxon>Eukaryota</taxon>
        <taxon>Fungi</taxon>
        <taxon>Fungi incertae sedis</taxon>
        <taxon>Mucoromycota</taxon>
        <taxon>Glomeromycotina</taxon>
        <taxon>Glomeromycetes</taxon>
        <taxon>Glomerales</taxon>
        <taxon>Glomeraceae</taxon>
        <taxon>Funneliformis</taxon>
    </lineage>
</organism>
<comment type="caution">
    <text evidence="2">The sequence shown here is derived from an EMBL/GenBank/DDBJ whole genome shotgun (WGS) entry which is preliminary data.</text>
</comment>
<evidence type="ECO:0000256" key="1">
    <source>
        <dbReference type="SAM" id="MobiDB-lite"/>
    </source>
</evidence>
<evidence type="ECO:0000313" key="3">
    <source>
        <dbReference type="Proteomes" id="UP000789375"/>
    </source>
</evidence>
<proteinExistence type="predicted"/>
<reference evidence="2" key="1">
    <citation type="submission" date="2021-06" db="EMBL/GenBank/DDBJ databases">
        <authorList>
            <person name="Kallberg Y."/>
            <person name="Tangrot J."/>
            <person name="Rosling A."/>
        </authorList>
    </citation>
    <scope>NUCLEOTIDE SEQUENCE</scope>
    <source>
        <strain evidence="2">87-6 pot B 2015</strain>
    </source>
</reference>
<keyword evidence="3" id="KW-1185">Reference proteome</keyword>
<feature type="compositionally biased region" description="Basic and acidic residues" evidence="1">
    <location>
        <begin position="33"/>
        <end position="46"/>
    </location>
</feature>
<dbReference type="Proteomes" id="UP000789375">
    <property type="component" value="Unassembled WGS sequence"/>
</dbReference>
<feature type="non-terminal residue" evidence="2">
    <location>
        <position position="1"/>
    </location>
</feature>
<dbReference type="AlphaFoldDB" id="A0A9N9NL06"/>
<dbReference type="EMBL" id="CAJVPP010020609">
    <property type="protein sequence ID" value="CAG8740836.1"/>
    <property type="molecule type" value="Genomic_DNA"/>
</dbReference>
<evidence type="ECO:0000313" key="2">
    <source>
        <dbReference type="EMBL" id="CAG8740836.1"/>
    </source>
</evidence>
<feature type="region of interest" description="Disordered" evidence="1">
    <location>
        <begin position="31"/>
        <end position="55"/>
    </location>
</feature>